<dbReference type="Gene3D" id="3.30.560.10">
    <property type="entry name" value="Glucose Oxidase, domain 3"/>
    <property type="match status" value="1"/>
</dbReference>
<gene>
    <name evidence="5" type="ORF">B0I36DRAFT_425311</name>
</gene>
<dbReference type="SUPFAM" id="SSF54373">
    <property type="entry name" value="FAD-linked reductases, C-terminal domain"/>
    <property type="match status" value="1"/>
</dbReference>
<feature type="signal peptide" evidence="3">
    <location>
        <begin position="1"/>
        <end position="19"/>
    </location>
</feature>
<feature type="binding site" evidence="2">
    <location>
        <begin position="145"/>
        <end position="148"/>
    </location>
    <ligand>
        <name>FAD</name>
        <dbReference type="ChEBI" id="CHEBI:57692"/>
    </ligand>
</feature>
<accession>A0A9P8XWE1</accession>
<comment type="cofactor">
    <cofactor evidence="2">
        <name>FAD</name>
        <dbReference type="ChEBI" id="CHEBI:57692"/>
    </cofactor>
</comment>
<evidence type="ECO:0000259" key="4">
    <source>
        <dbReference type="PROSITE" id="PS00624"/>
    </source>
</evidence>
<proteinExistence type="inferred from homology"/>
<organism evidence="5 6">
    <name type="scientific">Microdochium trichocladiopsis</name>
    <dbReference type="NCBI Taxonomy" id="1682393"/>
    <lineage>
        <taxon>Eukaryota</taxon>
        <taxon>Fungi</taxon>
        <taxon>Dikarya</taxon>
        <taxon>Ascomycota</taxon>
        <taxon>Pezizomycotina</taxon>
        <taxon>Sordariomycetes</taxon>
        <taxon>Xylariomycetidae</taxon>
        <taxon>Xylariales</taxon>
        <taxon>Microdochiaceae</taxon>
        <taxon>Microdochium</taxon>
    </lineage>
</organism>
<dbReference type="AlphaFoldDB" id="A0A9P8XWE1"/>
<sequence>MRTSQVLVAGAFLAQEVLSVQSGNNTLEDYEFVVVGSGPGGGGTAANLAYAGYKVLLIDAGGDYSDNILTQVPAYSLASTEYDEIAWDFFVNHSADPEERARDTKMVYELADGSRYMGLDPPAGATPLGVLYPRTGTLGGCTRHNALVTMQAFDSDWNDIATLTGDKGWKADKMRSYFQKIEKCEYLPNSYVGHGFNGWMNTGLTSLFTAITDLKVVTLILAACSAMGQGGLLTGLLTTVTGLASTLLTDINAPGQLDREGVYQVPLSMRDSKRGGVLDWIYEVAKATNKDGSRKYHLDIKLETLATKIIFDESGAVPRATGIEFMEGKSLYRADARARNASPTGYGTVSATREVIIAGGTYNTPQLLKLSGIGPRDELESFDIPVLVDLPGVGTNLQDRYENTVVGQTTSDFNLIKECNFYRTPDDACLKKWRNGATQTAKGVYASNGLSLAVLKKSSVAEGGHPDLVITGGPANFRGYFPGWSGEVLLDSRHWAWIILKAHTRNRAGTVKLRSADPRDTPLIDFNYFTEGADKDLQAMREGVDFARDMFKKLIPLDGGFQEVWPGRQNATSDVEIKDFLRNEAWGHHASCSCPIGADGDPMAVLNSKLQVRGTQALRVVDASVFPRIPGAFIALPLSQVAEKATVDIIAANPK</sequence>
<dbReference type="PIRSF" id="PIRSF000137">
    <property type="entry name" value="Alcohol_oxidase"/>
    <property type="match status" value="1"/>
</dbReference>
<dbReference type="InterPro" id="IPR007867">
    <property type="entry name" value="GMC_OxRtase_C"/>
</dbReference>
<keyword evidence="6" id="KW-1185">Reference proteome</keyword>
<evidence type="ECO:0000256" key="1">
    <source>
        <dbReference type="ARBA" id="ARBA00010790"/>
    </source>
</evidence>
<dbReference type="GO" id="GO:0050660">
    <property type="term" value="F:flavin adenine dinucleotide binding"/>
    <property type="evidence" value="ECO:0007669"/>
    <property type="project" value="InterPro"/>
</dbReference>
<keyword evidence="3" id="KW-0732">Signal</keyword>
<reference evidence="5" key="1">
    <citation type="journal article" date="2021" name="Nat. Commun.">
        <title>Genetic determinants of endophytism in the Arabidopsis root mycobiome.</title>
        <authorList>
            <person name="Mesny F."/>
            <person name="Miyauchi S."/>
            <person name="Thiergart T."/>
            <person name="Pickel B."/>
            <person name="Atanasova L."/>
            <person name="Karlsson M."/>
            <person name="Huettel B."/>
            <person name="Barry K.W."/>
            <person name="Haridas S."/>
            <person name="Chen C."/>
            <person name="Bauer D."/>
            <person name="Andreopoulos W."/>
            <person name="Pangilinan J."/>
            <person name="LaButti K."/>
            <person name="Riley R."/>
            <person name="Lipzen A."/>
            <person name="Clum A."/>
            <person name="Drula E."/>
            <person name="Henrissat B."/>
            <person name="Kohler A."/>
            <person name="Grigoriev I.V."/>
            <person name="Martin F.M."/>
            <person name="Hacquard S."/>
        </authorList>
    </citation>
    <scope>NUCLEOTIDE SEQUENCE</scope>
    <source>
        <strain evidence="5">MPI-CAGE-CH-0230</strain>
    </source>
</reference>
<dbReference type="GO" id="GO:0016614">
    <property type="term" value="F:oxidoreductase activity, acting on CH-OH group of donors"/>
    <property type="evidence" value="ECO:0007669"/>
    <property type="project" value="InterPro"/>
</dbReference>
<dbReference type="InterPro" id="IPR012132">
    <property type="entry name" value="GMC_OxRdtase"/>
</dbReference>
<dbReference type="PROSITE" id="PS00624">
    <property type="entry name" value="GMC_OXRED_2"/>
    <property type="match status" value="1"/>
</dbReference>
<dbReference type="PANTHER" id="PTHR11552:SF213">
    <property type="entry name" value="DEHYDROGENASE, PUTATIVE-RELATED"/>
    <property type="match status" value="1"/>
</dbReference>
<dbReference type="PANTHER" id="PTHR11552">
    <property type="entry name" value="GLUCOSE-METHANOL-CHOLINE GMC OXIDOREDUCTASE"/>
    <property type="match status" value="1"/>
</dbReference>
<feature type="domain" description="Glucose-methanol-choline oxidoreductase N-terminal" evidence="4">
    <location>
        <begin position="360"/>
        <end position="374"/>
    </location>
</feature>
<comment type="caution">
    <text evidence="5">The sequence shown here is derived from an EMBL/GenBank/DDBJ whole genome shotgun (WGS) entry which is preliminary data.</text>
</comment>
<dbReference type="RefSeq" id="XP_046006496.1">
    <property type="nucleotide sequence ID" value="XM_046162321.1"/>
</dbReference>
<dbReference type="EMBL" id="JAGTJQ010000011">
    <property type="protein sequence ID" value="KAH7018229.1"/>
    <property type="molecule type" value="Genomic_DNA"/>
</dbReference>
<dbReference type="Proteomes" id="UP000756346">
    <property type="component" value="Unassembled WGS sequence"/>
</dbReference>
<evidence type="ECO:0000256" key="3">
    <source>
        <dbReference type="SAM" id="SignalP"/>
    </source>
</evidence>
<dbReference type="SUPFAM" id="SSF51905">
    <property type="entry name" value="FAD/NAD(P)-binding domain"/>
    <property type="match status" value="1"/>
</dbReference>
<dbReference type="InterPro" id="IPR036188">
    <property type="entry name" value="FAD/NAD-bd_sf"/>
</dbReference>
<comment type="similarity">
    <text evidence="1">Belongs to the GMC oxidoreductase family.</text>
</comment>
<dbReference type="InterPro" id="IPR000172">
    <property type="entry name" value="GMC_OxRdtase_N"/>
</dbReference>
<dbReference type="Gene3D" id="3.50.50.60">
    <property type="entry name" value="FAD/NAD(P)-binding domain"/>
    <property type="match status" value="1"/>
</dbReference>
<keyword evidence="2" id="KW-0285">Flavoprotein</keyword>
<evidence type="ECO:0000256" key="2">
    <source>
        <dbReference type="PIRSR" id="PIRSR000137-2"/>
    </source>
</evidence>
<name>A0A9P8XWE1_9PEZI</name>
<keyword evidence="2" id="KW-0274">FAD</keyword>
<evidence type="ECO:0000313" key="5">
    <source>
        <dbReference type="EMBL" id="KAH7018229.1"/>
    </source>
</evidence>
<dbReference type="OrthoDB" id="269227at2759"/>
<dbReference type="GeneID" id="70191867"/>
<dbReference type="Pfam" id="PF05199">
    <property type="entry name" value="GMC_oxred_C"/>
    <property type="match status" value="1"/>
</dbReference>
<protein>
    <recommendedName>
        <fullName evidence="4">Glucose-methanol-choline oxidoreductase N-terminal domain-containing protein</fullName>
    </recommendedName>
</protein>
<evidence type="ECO:0000313" key="6">
    <source>
        <dbReference type="Proteomes" id="UP000756346"/>
    </source>
</evidence>
<feature type="chain" id="PRO_5040473547" description="Glucose-methanol-choline oxidoreductase N-terminal domain-containing protein" evidence="3">
    <location>
        <begin position="20"/>
        <end position="655"/>
    </location>
</feature>
<dbReference type="Pfam" id="PF00732">
    <property type="entry name" value="GMC_oxred_N"/>
    <property type="match status" value="1"/>
</dbReference>